<dbReference type="PANTHER" id="PTHR34404:SF2">
    <property type="entry name" value="CONSERVED SERINE RICH PROTEIN"/>
    <property type="match status" value="1"/>
</dbReference>
<protein>
    <submittedName>
        <fullName evidence="4">FmdB family transcriptional regulator</fullName>
    </submittedName>
</protein>
<evidence type="ECO:0000313" key="5">
    <source>
        <dbReference type="Proteomes" id="UP000297244"/>
    </source>
</evidence>
<comment type="caution">
    <text evidence="4">The sequence shown here is derived from an EMBL/GenBank/DDBJ whole genome shotgun (WGS) entry which is preliminary data.</text>
</comment>
<evidence type="ECO:0000313" key="3">
    <source>
        <dbReference type="EMBL" id="TFU17196.1"/>
    </source>
</evidence>
<reference evidence="5 6" key="1">
    <citation type="submission" date="2019-03" db="EMBL/GenBank/DDBJ databases">
        <title>Thermus tengchongensis species for the arsenic transformation mechanism.</title>
        <authorList>
            <person name="Yuan G.C."/>
        </authorList>
    </citation>
    <scope>NUCLEOTIDE SEQUENCE [LARGE SCALE GENOMIC DNA]</scope>
    <source>
        <strain evidence="4 6">15W</strain>
        <strain evidence="3 5">15Y</strain>
    </source>
</reference>
<dbReference type="EMBL" id="SJZF01000005">
    <property type="protein sequence ID" value="TFU26898.1"/>
    <property type="molecule type" value="Genomic_DNA"/>
</dbReference>
<dbReference type="AlphaFoldDB" id="A0A4Y9EXY3"/>
<proteinExistence type="predicted"/>
<dbReference type="Proteomes" id="UP000297244">
    <property type="component" value="Unassembled WGS sequence"/>
</dbReference>
<evidence type="ECO:0000313" key="4">
    <source>
        <dbReference type="EMBL" id="TFU26898.1"/>
    </source>
</evidence>
<evidence type="ECO:0000313" key="6">
    <source>
        <dbReference type="Proteomes" id="UP000297668"/>
    </source>
</evidence>
<name>A0A4Y9EXY3_9DEIN</name>
<dbReference type="OrthoDB" id="9813321at2"/>
<accession>A0A4Y9EXY3</accession>
<keyword evidence="5" id="KW-1185">Reference proteome</keyword>
<sequence length="78" mass="8891">MPVYVYKGLETGNYYEFEQGFHDEPLKAHPETGEPLKRVITPPAIIFKGSGWHVKDYAKKDSGSKSESSESKKEEKEE</sequence>
<dbReference type="STRING" id="1449357.GCA_000744175_00935"/>
<evidence type="ECO:0000313" key="2">
    <source>
        <dbReference type="EMBL" id="HGN86010.1"/>
    </source>
</evidence>
<feature type="region of interest" description="Disordered" evidence="1">
    <location>
        <begin position="56"/>
        <end position="78"/>
    </location>
</feature>
<dbReference type="EMBL" id="DTAB01000437">
    <property type="protein sequence ID" value="HGN86010.1"/>
    <property type="molecule type" value="Genomic_DNA"/>
</dbReference>
<organism evidence="4 6">
    <name type="scientific">Thermus tengchongensis</name>
    <dbReference type="NCBI Taxonomy" id="1214928"/>
    <lineage>
        <taxon>Bacteria</taxon>
        <taxon>Thermotogati</taxon>
        <taxon>Deinococcota</taxon>
        <taxon>Deinococci</taxon>
        <taxon>Thermales</taxon>
        <taxon>Thermaceae</taxon>
        <taxon>Thermus</taxon>
    </lineage>
</organism>
<dbReference type="PANTHER" id="PTHR34404">
    <property type="entry name" value="REGULATORY PROTEIN, FMDB FAMILY"/>
    <property type="match status" value="1"/>
</dbReference>
<reference evidence="2" key="2">
    <citation type="journal article" date="2020" name="mSystems">
        <title>Genome- and Community-Level Interaction Insights into Carbon Utilization and Element Cycling Functions of Hydrothermarchaeota in Hydrothermal Sediment.</title>
        <authorList>
            <person name="Zhou Z."/>
            <person name="Liu Y."/>
            <person name="Xu W."/>
            <person name="Pan J."/>
            <person name="Luo Z.H."/>
            <person name="Li M."/>
        </authorList>
    </citation>
    <scope>NUCLEOTIDE SEQUENCE [LARGE SCALE GENOMIC DNA]</scope>
    <source>
        <strain evidence="2">SpSt-611</strain>
    </source>
</reference>
<dbReference type="EMBL" id="SKBL01000003">
    <property type="protein sequence ID" value="TFU17196.1"/>
    <property type="molecule type" value="Genomic_DNA"/>
</dbReference>
<evidence type="ECO:0000256" key="1">
    <source>
        <dbReference type="SAM" id="MobiDB-lite"/>
    </source>
</evidence>
<dbReference type="Proteomes" id="UP000297668">
    <property type="component" value="Unassembled WGS sequence"/>
</dbReference>
<dbReference type="RefSeq" id="WP_038041385.1">
    <property type="nucleotide sequence ID" value="NZ_JAKEDU010000005.1"/>
</dbReference>
<gene>
    <name evidence="3" type="ORF">E0489_04165</name>
    <name evidence="4" type="ORF">E0687_04010</name>
    <name evidence="2" type="ORF">ENT80_07605</name>
</gene>